<evidence type="ECO:0000259" key="3">
    <source>
        <dbReference type="Pfam" id="PF12572"/>
    </source>
</evidence>
<dbReference type="EMBL" id="KQ085903">
    <property type="protein sequence ID" value="KLO17585.1"/>
    <property type="molecule type" value="Genomic_DNA"/>
</dbReference>
<accession>A0A0H2RZR7</accession>
<keyword evidence="1" id="KW-0175">Coiled coil</keyword>
<evidence type="ECO:0000256" key="2">
    <source>
        <dbReference type="SAM" id="MobiDB-lite"/>
    </source>
</evidence>
<dbReference type="InterPro" id="IPR022226">
    <property type="entry name" value="DUF3752"/>
</dbReference>
<feature type="compositionally biased region" description="Acidic residues" evidence="2">
    <location>
        <begin position="119"/>
        <end position="130"/>
    </location>
</feature>
<feature type="compositionally biased region" description="Basic and acidic residues" evidence="2">
    <location>
        <begin position="154"/>
        <end position="179"/>
    </location>
</feature>
<feature type="compositionally biased region" description="Polar residues" evidence="2">
    <location>
        <begin position="90"/>
        <end position="105"/>
    </location>
</feature>
<dbReference type="PANTHER" id="PTHR46370">
    <property type="entry name" value="GPALPP MOTIFS-CONTAINING PROTEIN 1"/>
    <property type="match status" value="1"/>
</dbReference>
<dbReference type="InParanoid" id="A0A0H2RZR7"/>
<gene>
    <name evidence="4" type="ORF">SCHPADRAFT_846354</name>
</gene>
<dbReference type="Proteomes" id="UP000053477">
    <property type="component" value="Unassembled WGS sequence"/>
</dbReference>
<keyword evidence="5" id="KW-1185">Reference proteome</keyword>
<evidence type="ECO:0000313" key="5">
    <source>
        <dbReference type="Proteomes" id="UP000053477"/>
    </source>
</evidence>
<reference evidence="4 5" key="1">
    <citation type="submission" date="2015-04" db="EMBL/GenBank/DDBJ databases">
        <title>Complete genome sequence of Schizopora paradoxa KUC8140, a cosmopolitan wood degrader in East Asia.</title>
        <authorList>
            <consortium name="DOE Joint Genome Institute"/>
            <person name="Min B."/>
            <person name="Park H."/>
            <person name="Jang Y."/>
            <person name="Kim J.-J."/>
            <person name="Kim K.H."/>
            <person name="Pangilinan J."/>
            <person name="Lipzen A."/>
            <person name="Riley R."/>
            <person name="Grigoriev I.V."/>
            <person name="Spatafora J.W."/>
            <person name="Choi I.-G."/>
        </authorList>
    </citation>
    <scope>NUCLEOTIDE SEQUENCE [LARGE SCALE GENOMIC DNA]</scope>
    <source>
        <strain evidence="4 5">KUC8140</strain>
    </source>
</reference>
<evidence type="ECO:0000256" key="1">
    <source>
        <dbReference type="SAM" id="Coils"/>
    </source>
</evidence>
<feature type="coiled-coil region" evidence="1">
    <location>
        <begin position="251"/>
        <end position="278"/>
    </location>
</feature>
<evidence type="ECO:0000313" key="4">
    <source>
        <dbReference type="EMBL" id="KLO17585.1"/>
    </source>
</evidence>
<feature type="domain" description="DUF3752" evidence="3">
    <location>
        <begin position="183"/>
        <end position="336"/>
    </location>
</feature>
<dbReference type="PANTHER" id="PTHR46370:SF1">
    <property type="entry name" value="GPALPP MOTIFS-CONTAINING PROTEIN 1"/>
    <property type="match status" value="1"/>
</dbReference>
<feature type="compositionally biased region" description="Acidic residues" evidence="2">
    <location>
        <begin position="63"/>
        <end position="74"/>
    </location>
</feature>
<dbReference type="Pfam" id="PF12572">
    <property type="entry name" value="DUF3752"/>
    <property type="match status" value="1"/>
</dbReference>
<dbReference type="InterPro" id="IPR046331">
    <property type="entry name" value="GPAM1-like"/>
</dbReference>
<name>A0A0H2RZR7_9AGAM</name>
<protein>
    <recommendedName>
        <fullName evidence="3">DUF3752 domain-containing protein</fullName>
    </recommendedName>
</protein>
<feature type="region of interest" description="Disordered" evidence="2">
    <location>
        <begin position="1"/>
        <end position="180"/>
    </location>
</feature>
<dbReference type="AlphaFoldDB" id="A0A0H2RZR7"/>
<sequence length="343" mass="37216">MPIGPELPPHFLNQLGRVDNVDVDEDDAEEIDPALPTREAGPSGTSTSIGPQIPAHLVGASNDGDDEEDEDDYVPDLPPELAAARVGGSSKPTASSVPGPSTSQRRVLGPSLPGHDRHDEDDDDSSDDDFGPMPPPAHGGPSRDDGVSEGVRQFLEREERIQKAKEEAANPKKITRDEWMLAPPTSSDLLGKLADPLKIKARQFSASAVSARSGPSKLWTETPQERMQRIADEVSGVKRRAVNATEEDKEDKRVAKRRKQAEAEIQNAVENYNKTARSKTLLEMHSAKQKASADEDDGPPVIWDHARDMSVGGRLMDDKDRSKLIADAKGLGERFGKGKSSFL</sequence>
<organism evidence="4 5">
    <name type="scientific">Schizopora paradoxa</name>
    <dbReference type="NCBI Taxonomy" id="27342"/>
    <lineage>
        <taxon>Eukaryota</taxon>
        <taxon>Fungi</taxon>
        <taxon>Dikarya</taxon>
        <taxon>Basidiomycota</taxon>
        <taxon>Agaricomycotina</taxon>
        <taxon>Agaricomycetes</taxon>
        <taxon>Hymenochaetales</taxon>
        <taxon>Schizoporaceae</taxon>
        <taxon>Schizopora</taxon>
    </lineage>
</organism>
<feature type="region of interest" description="Disordered" evidence="2">
    <location>
        <begin position="284"/>
        <end position="305"/>
    </location>
</feature>
<proteinExistence type="predicted"/>
<dbReference type="OrthoDB" id="73491at2759"/>
<feature type="compositionally biased region" description="Acidic residues" evidence="2">
    <location>
        <begin position="21"/>
        <end position="32"/>
    </location>
</feature>